<name>A0A1W2H4D7_9BACT</name>
<accession>A0A1W2H4D7</accession>
<organism evidence="1 2">
    <name type="scientific">Aquiflexum balticum DSM 16537</name>
    <dbReference type="NCBI Taxonomy" id="758820"/>
    <lineage>
        <taxon>Bacteria</taxon>
        <taxon>Pseudomonadati</taxon>
        <taxon>Bacteroidota</taxon>
        <taxon>Cytophagia</taxon>
        <taxon>Cytophagales</taxon>
        <taxon>Cyclobacteriaceae</taxon>
        <taxon>Aquiflexum</taxon>
    </lineage>
</organism>
<dbReference type="OrthoDB" id="1495815at2"/>
<dbReference type="RefSeq" id="WP_084120300.1">
    <property type="nucleotide sequence ID" value="NZ_LT838813.1"/>
</dbReference>
<dbReference type="Proteomes" id="UP000192333">
    <property type="component" value="Chromosome I"/>
</dbReference>
<evidence type="ECO:0000313" key="2">
    <source>
        <dbReference type="Proteomes" id="UP000192333"/>
    </source>
</evidence>
<reference evidence="2" key="1">
    <citation type="submission" date="2017-04" db="EMBL/GenBank/DDBJ databases">
        <authorList>
            <person name="Varghese N."/>
            <person name="Submissions S."/>
        </authorList>
    </citation>
    <scope>NUCLEOTIDE SEQUENCE [LARGE SCALE GENOMIC DNA]</scope>
    <source>
        <strain evidence="2">DSM 16537</strain>
    </source>
</reference>
<dbReference type="EMBL" id="LT838813">
    <property type="protein sequence ID" value="SMD43472.1"/>
    <property type="molecule type" value="Genomic_DNA"/>
</dbReference>
<sequence length="74" mass="8867">MKSIENLEEIWPKVEKLDKEDQLMLAEKILSKIHQENQSRKTKSLALTDLKNLGSEIWKDIDVKQYLQDLRQWD</sequence>
<gene>
    <name evidence="1" type="ORF">SAMN00777080_2064</name>
</gene>
<dbReference type="AlphaFoldDB" id="A0A1W2H4D7"/>
<evidence type="ECO:0000313" key="1">
    <source>
        <dbReference type="EMBL" id="SMD43472.1"/>
    </source>
</evidence>
<dbReference type="STRING" id="758820.SAMN00777080_2064"/>
<protein>
    <submittedName>
        <fullName evidence="1">Uncharacterized protein</fullName>
    </submittedName>
</protein>
<keyword evidence="2" id="KW-1185">Reference proteome</keyword>
<proteinExistence type="predicted"/>